<feature type="region of interest" description="Disordered" evidence="1">
    <location>
        <begin position="1992"/>
        <end position="2030"/>
    </location>
</feature>
<feature type="compositionally biased region" description="Low complexity" evidence="1">
    <location>
        <begin position="1670"/>
        <end position="1679"/>
    </location>
</feature>
<evidence type="ECO:0000313" key="3">
    <source>
        <dbReference type="Proteomes" id="UP000419144"/>
    </source>
</evidence>
<feature type="compositionally biased region" description="Basic and acidic residues" evidence="1">
    <location>
        <begin position="382"/>
        <end position="392"/>
    </location>
</feature>
<name>A0A640KPD9_LEITA</name>
<feature type="region of interest" description="Disordered" evidence="1">
    <location>
        <begin position="1035"/>
        <end position="1132"/>
    </location>
</feature>
<gene>
    <name evidence="2" type="ORF">LtaPh_3126600</name>
</gene>
<dbReference type="OrthoDB" id="266530at2759"/>
<accession>A0A640KPD9</accession>
<evidence type="ECO:0000313" key="2">
    <source>
        <dbReference type="EMBL" id="GET91228.1"/>
    </source>
</evidence>
<proteinExistence type="predicted"/>
<feature type="region of interest" description="Disordered" evidence="1">
    <location>
        <begin position="1612"/>
        <end position="1633"/>
    </location>
</feature>
<feature type="region of interest" description="Disordered" evidence="1">
    <location>
        <begin position="55"/>
        <end position="95"/>
    </location>
</feature>
<feature type="region of interest" description="Disordered" evidence="1">
    <location>
        <begin position="989"/>
        <end position="1015"/>
    </location>
</feature>
<feature type="compositionally biased region" description="Low complexity" evidence="1">
    <location>
        <begin position="55"/>
        <end position="67"/>
    </location>
</feature>
<feature type="region of interest" description="Disordered" evidence="1">
    <location>
        <begin position="355"/>
        <end position="428"/>
    </location>
</feature>
<evidence type="ECO:0000256" key="1">
    <source>
        <dbReference type="SAM" id="MobiDB-lite"/>
    </source>
</evidence>
<sequence>MFSVSHDACPVNAATSENVTPLLSTKNLPEAISLTNTPGRAFSAEVSMAEYSASSSSVPRSLPFSPSGISSEVYTSSHRTASRQRSSSSEAQVGVTPGLVHEIDIVRTARYEKGFPDELDTPTAQLWSQSHGEPQIVEQPSPHPIVAERPTLPSPRHASKSAHLKAVRASGVKSERGTAQSALLPLNPLRKDVAKQPLGVFPFQTASTPAQDMNPPPCEHSRATQQKSARDLKVPQTLDHSDLRSVARSNPHLSVLADLVDKKVFSEEDVLLELEAIRKRSLLTSAPFNKRLLPILAWYLLRDKFGDEAATRYVALLTAPAGATPANGAVRPTHTIASFLPRVNEIRRVRREVKEKNRKTPIHHYVITPPASPTKAAKRSNRKDGRGERRTATFDALEDASDLPTATTANPLSPHSCNTPSSPCVRNRSPVRYDRLHVYTREQVAIDRQEAKTEDRPVVDVMVDVASREGRVKNLFEVVEEQASSAVEEPSIFHGPVCPLPRAKGIKAKATATTCAPAPPPSAHPTGTLGEEAVRGRHALQGHGRDASSTRDVTTSIGVFSEVTRSKENEEGLSLFYRECVGGTDHERMPSVSAFWQAITSPDTLAARHAPDRQYQRVKHPKQGGVDGSAGKEAVMGAVTPCVSHILAVTNYHSTAHPSWLASETVNSSQLPTVTGDKTSAQRGVEYSHHVDGDHEWYNAEGRATPEEDPASRTLPSTVAYSALNDPHHSRVGVGHPESTTSTADGSTAYSLLRDACAPEVINTSKQQHGQQLHYHGDTAEIPMHHTVTATEYLTVLPNDSTATHRPECPQESGSEESCEIRSAMMASVTETFTAEGTCDSNSGYGSLMRSHIDIAAISNAEGVSVNEVMGSGLQAVTERSEFLDSKASVMEPSDSSDAQSQIIRMNGTLYPDTSAAAAASFSALESSDTADPTRRRAHRASDTATVSASRLLDSNAHSVPSGKSKIALINSQNTRSLRDDTPAYSSFGSPIEARLSPPSTAIDGSSYAPSAPSGESAFGSFLRARFETSTMCGDHRQNFPLGPPQSTVTPGAPACPHSAKRRDSRSNTSGSSVCRHPCSAYGADRSESVESQHATPPEDSASSLPVPHSTCSRTHSRDSHLSSARATVGDPSSAALGHAAVDSLMLYHPRDQHSRTHCAQAASTHPLRMVMSPTSPHSRTPNTHHSVQARGGYGSMMEGDSAVASGTSLASRSRGEYSIGCRSEPSVQARGGYGSMMEGDSAVASDTSLASRSRGEYSFEDSEWCSGVRGVREVSANGKGSLVLEECAASAMKRCHEEGRRSRSTCGSGEYGPAVSVSIALEDSLPHGAYPSAGEGEVQACSPTRLAANPSQPSSSTAEEMALSACTACVGCGRGSATGSSIVEPDALEDALRRLDERNVSSSKENSACTFGELGCQCGTRTCPMRTTVATSSPSCQPQPVPPSDEGAHAPQFDRLAMRMRSAARAPIFASSDSSPPATVTLQEKSLNTAVPRRSHERKSRVSSAAVSSRGNATVGRVGAGFSIRHSPSPIKGSENASTQRSIPRVSTAAELAVVAGNPPDPTPPSRCKGSSISHTASLLEGDGLRSHVTILADPYSSADISVHHTLAPSTESADTSIQQLGKPECSGTDLSGDRCADRLTITPVSILQNSPQSSRIHDPKRREVETRSQAAAAASSEVSALGDPAVCKVVRERDSFALGSVVGAPLPPETAAVNQMAGASEDESLRMPHDMSAVLFGGAKQPGLFSTTQSMQEDTSHAHDDEEVHQSALAREVHAKHANLITLLCNSRMEASHVANTHSYVLESSALSAGTRLTNADVSKSIGVLINAPTEMEAAVVRETRVDSGDRANELSTTASTHTDESAPSVNLYTTQSTPLAVSIQRRRLIQCPPLQPCNFGRGDQNSREEQQRRRTILDVPGVPYVDSPDISTHIDKREVTQKEKARQLFTVRWARRGLAWQKQENEAQRYEEYQARCGERAVQPISPRVVMMKSSPQGTAALQRPRKRNVSKPPIPMQPRPPGFPLRQWHS</sequence>
<feature type="region of interest" description="Disordered" evidence="1">
    <location>
        <begin position="1648"/>
        <end position="1679"/>
    </location>
</feature>
<organism evidence="2 3">
    <name type="scientific">Leishmania tarentolae</name>
    <name type="common">Sauroleishmania tarentolae</name>
    <dbReference type="NCBI Taxonomy" id="5689"/>
    <lineage>
        <taxon>Eukaryota</taxon>
        <taxon>Discoba</taxon>
        <taxon>Euglenozoa</taxon>
        <taxon>Kinetoplastea</taxon>
        <taxon>Metakinetoplastina</taxon>
        <taxon>Trypanosomatida</taxon>
        <taxon>Trypanosomatidae</taxon>
        <taxon>Leishmaniinae</taxon>
        <taxon>Leishmania</taxon>
        <taxon>lizard Leishmania</taxon>
    </lineage>
</organism>
<feature type="compositionally biased region" description="Polar residues" evidence="1">
    <location>
        <begin position="404"/>
        <end position="424"/>
    </location>
</feature>
<feature type="region of interest" description="Disordered" evidence="1">
    <location>
        <begin position="1844"/>
        <end position="1867"/>
    </location>
</feature>
<comment type="caution">
    <text evidence="2">The sequence shown here is derived from an EMBL/GenBank/DDBJ whole genome shotgun (WGS) entry which is preliminary data.</text>
</comment>
<keyword evidence="3" id="KW-1185">Reference proteome</keyword>
<feature type="compositionally biased region" description="Basic and acidic residues" evidence="1">
    <location>
        <begin position="1657"/>
        <end position="1668"/>
    </location>
</feature>
<feature type="compositionally biased region" description="Polar residues" evidence="1">
    <location>
        <begin position="1612"/>
        <end position="1621"/>
    </location>
</feature>
<feature type="region of interest" description="Disordered" evidence="1">
    <location>
        <begin position="1487"/>
        <end position="1543"/>
    </location>
</feature>
<feature type="compositionally biased region" description="Low complexity" evidence="1">
    <location>
        <begin position="76"/>
        <end position="89"/>
    </location>
</feature>
<dbReference type="VEuPathDB" id="TriTrypDB:LtaPh_3126600"/>
<feature type="compositionally biased region" description="Pro residues" evidence="1">
    <location>
        <begin position="2012"/>
        <end position="2023"/>
    </location>
</feature>
<feature type="region of interest" description="Disordered" evidence="1">
    <location>
        <begin position="204"/>
        <end position="232"/>
    </location>
</feature>
<reference evidence="2" key="1">
    <citation type="submission" date="2019-11" db="EMBL/GenBank/DDBJ databases">
        <title>Leishmania tarentolae CDS.</title>
        <authorList>
            <person name="Goto Y."/>
            <person name="Yamagishi J."/>
        </authorList>
    </citation>
    <scope>NUCLEOTIDE SEQUENCE [LARGE SCALE GENOMIC DNA]</scope>
    <source>
        <strain evidence="2">Parrot Tar II</strain>
    </source>
</reference>
<protein>
    <submittedName>
        <fullName evidence="2">Uncharacterized protein</fullName>
    </submittedName>
</protein>
<feature type="region of interest" description="Disordered" evidence="1">
    <location>
        <begin position="925"/>
        <end position="947"/>
    </location>
</feature>
<dbReference type="EMBL" id="BLBS01000047">
    <property type="protein sequence ID" value="GET91228.1"/>
    <property type="molecule type" value="Genomic_DNA"/>
</dbReference>
<feature type="compositionally biased region" description="Polar residues" evidence="1">
    <location>
        <begin position="1852"/>
        <end position="1867"/>
    </location>
</feature>
<feature type="compositionally biased region" description="Polar residues" evidence="1">
    <location>
        <begin position="1173"/>
        <end position="1187"/>
    </location>
</feature>
<feature type="region of interest" description="Disordered" evidence="1">
    <location>
        <begin position="1170"/>
        <end position="1210"/>
    </location>
</feature>
<dbReference type="Proteomes" id="UP000419144">
    <property type="component" value="Unassembled WGS sequence"/>
</dbReference>